<dbReference type="InterPro" id="IPR052115">
    <property type="entry name" value="NEXT_complex_subunit_ZCCHC8"/>
</dbReference>
<dbReference type="PANTHER" id="PTHR13316:SF0">
    <property type="entry name" value="ZINC FINGER CCHC DOMAIN-CONTAINING PROTEIN 8"/>
    <property type="match status" value="1"/>
</dbReference>
<dbReference type="PANTHER" id="PTHR13316">
    <property type="entry name" value="ZINC FINGER, CCHC DOMAIN CONTAINING 8"/>
    <property type="match status" value="1"/>
</dbReference>
<evidence type="ECO:0000313" key="3">
    <source>
        <dbReference type="Proteomes" id="UP000323000"/>
    </source>
</evidence>
<organism evidence="2 3">
    <name type="scientific">Acer yangbiense</name>
    <dbReference type="NCBI Taxonomy" id="1000413"/>
    <lineage>
        <taxon>Eukaryota</taxon>
        <taxon>Viridiplantae</taxon>
        <taxon>Streptophyta</taxon>
        <taxon>Embryophyta</taxon>
        <taxon>Tracheophyta</taxon>
        <taxon>Spermatophyta</taxon>
        <taxon>Magnoliopsida</taxon>
        <taxon>eudicotyledons</taxon>
        <taxon>Gunneridae</taxon>
        <taxon>Pentapetalae</taxon>
        <taxon>rosids</taxon>
        <taxon>malvids</taxon>
        <taxon>Sapindales</taxon>
        <taxon>Sapindaceae</taxon>
        <taxon>Hippocastanoideae</taxon>
        <taxon>Acereae</taxon>
        <taxon>Acer</taxon>
    </lineage>
</organism>
<dbReference type="EMBL" id="VAHF01000009">
    <property type="protein sequence ID" value="TXG53711.1"/>
    <property type="molecule type" value="Genomic_DNA"/>
</dbReference>
<dbReference type="GO" id="GO:0003723">
    <property type="term" value="F:RNA binding"/>
    <property type="evidence" value="ECO:0007669"/>
    <property type="project" value="TreeGrafter"/>
</dbReference>
<protein>
    <submittedName>
        <fullName evidence="2">Uncharacterized protein</fullName>
    </submittedName>
</protein>
<dbReference type="OrthoDB" id="1750461at2759"/>
<evidence type="ECO:0000313" key="2">
    <source>
        <dbReference type="EMBL" id="TXG53711.1"/>
    </source>
</evidence>
<keyword evidence="1" id="KW-1133">Transmembrane helix</keyword>
<accession>A0A5C7H9Y4</accession>
<name>A0A5C7H9Y4_9ROSI</name>
<dbReference type="GO" id="GO:0071013">
    <property type="term" value="C:catalytic step 2 spliceosome"/>
    <property type="evidence" value="ECO:0007669"/>
    <property type="project" value="TreeGrafter"/>
</dbReference>
<proteinExistence type="predicted"/>
<keyword evidence="1" id="KW-0472">Membrane</keyword>
<evidence type="ECO:0000256" key="1">
    <source>
        <dbReference type="SAM" id="Phobius"/>
    </source>
</evidence>
<feature type="transmembrane region" description="Helical" evidence="1">
    <location>
        <begin position="65"/>
        <end position="87"/>
    </location>
</feature>
<comment type="caution">
    <text evidence="2">The sequence shown here is derived from an EMBL/GenBank/DDBJ whole genome shotgun (WGS) entry which is preliminary data.</text>
</comment>
<reference evidence="3" key="1">
    <citation type="journal article" date="2019" name="Gigascience">
        <title>De novo genome assembly of the endangered Acer yangbiense, a plant species with extremely small populations endemic to Yunnan Province, China.</title>
        <authorList>
            <person name="Yang J."/>
            <person name="Wariss H.M."/>
            <person name="Tao L."/>
            <person name="Zhang R."/>
            <person name="Yun Q."/>
            <person name="Hollingsworth P."/>
            <person name="Dao Z."/>
            <person name="Luo G."/>
            <person name="Guo H."/>
            <person name="Ma Y."/>
            <person name="Sun W."/>
        </authorList>
    </citation>
    <scope>NUCLEOTIDE SEQUENCE [LARGE SCALE GENOMIC DNA]</scope>
    <source>
        <strain evidence="3">cv. Malutang</strain>
    </source>
</reference>
<keyword evidence="3" id="KW-1185">Reference proteome</keyword>
<keyword evidence="1" id="KW-0812">Transmembrane</keyword>
<sequence>MMLVAVSIVADIVISLKECLKPRDNVAANTGRKLLKSKRNLNSAQSSGGGKYDCLRHGTLGAEAWQLLSLVLISNGIVGLCVVEIFFQLKGIQRGRERTENLCELAGMIITLISTYADPDNENQPSGITIYADREVKEEQEDREIIETNPPPEPERKMTVEFPGINAPIPENADGRLWVAGPLNSNPYREKEGTCQSWIL</sequence>
<dbReference type="Proteomes" id="UP000323000">
    <property type="component" value="Chromosome 9"/>
</dbReference>
<dbReference type="AlphaFoldDB" id="A0A5C7H9Y4"/>
<gene>
    <name evidence="2" type="ORF">EZV62_018967</name>
</gene>